<dbReference type="FunFam" id="2.40.10.10:FF:000047">
    <property type="entry name" value="Trypsin eta"/>
    <property type="match status" value="1"/>
</dbReference>
<keyword evidence="4" id="KW-0645">Protease</keyword>
<evidence type="ECO:0000259" key="8">
    <source>
        <dbReference type="PROSITE" id="PS50240"/>
    </source>
</evidence>
<dbReference type="PRINTS" id="PR00722">
    <property type="entry name" value="CHYMOTRYPSIN"/>
</dbReference>
<proteinExistence type="inferred from homology"/>
<dbReference type="PROSITE" id="PS50240">
    <property type="entry name" value="TRYPSIN_DOM"/>
    <property type="match status" value="1"/>
</dbReference>
<evidence type="ECO:0000256" key="2">
    <source>
        <dbReference type="ARBA" id="ARBA00007664"/>
    </source>
</evidence>
<evidence type="ECO:0000256" key="7">
    <source>
        <dbReference type="ARBA" id="ARBA00023157"/>
    </source>
</evidence>
<comment type="similarity">
    <text evidence="2">Belongs to the peptidase S1 family.</text>
</comment>
<accession>A0AAD7ZIC2</accession>
<keyword evidence="7" id="KW-1015">Disulfide bond</keyword>
<dbReference type="CDD" id="cd00190">
    <property type="entry name" value="Tryp_SPc"/>
    <property type="match status" value="1"/>
</dbReference>
<feature type="domain" description="Peptidase S1" evidence="8">
    <location>
        <begin position="52"/>
        <end position="279"/>
    </location>
</feature>
<dbReference type="InterPro" id="IPR009003">
    <property type="entry name" value="Peptidase_S1_PA"/>
</dbReference>
<feature type="non-terminal residue" evidence="9">
    <location>
        <position position="282"/>
    </location>
</feature>
<dbReference type="PROSITE" id="PS00134">
    <property type="entry name" value="TRYPSIN_HIS"/>
    <property type="match status" value="1"/>
</dbReference>
<keyword evidence="3" id="KW-0964">Secreted</keyword>
<dbReference type="InterPro" id="IPR050430">
    <property type="entry name" value="Peptidase_S1"/>
</dbReference>
<evidence type="ECO:0000256" key="6">
    <source>
        <dbReference type="ARBA" id="ARBA00022825"/>
    </source>
</evidence>
<dbReference type="SMART" id="SM00020">
    <property type="entry name" value="Tryp_SPc"/>
    <property type="match status" value="1"/>
</dbReference>
<comment type="caution">
    <text evidence="9">The sequence shown here is derived from an EMBL/GenBank/DDBJ whole genome shotgun (WGS) entry which is preliminary data.</text>
</comment>
<gene>
    <name evidence="9" type="ORF">L9F63_023943</name>
</gene>
<dbReference type="PANTHER" id="PTHR24276:SF98">
    <property type="entry name" value="FI18310P1-RELATED"/>
    <property type="match status" value="1"/>
</dbReference>
<evidence type="ECO:0000256" key="5">
    <source>
        <dbReference type="ARBA" id="ARBA00022801"/>
    </source>
</evidence>
<dbReference type="InterPro" id="IPR018114">
    <property type="entry name" value="TRYPSIN_HIS"/>
</dbReference>
<dbReference type="SUPFAM" id="SSF50494">
    <property type="entry name" value="Trypsin-like serine proteases"/>
    <property type="match status" value="1"/>
</dbReference>
<evidence type="ECO:0000313" key="9">
    <source>
        <dbReference type="EMBL" id="KAJ9580882.1"/>
    </source>
</evidence>
<dbReference type="GO" id="GO:0016485">
    <property type="term" value="P:protein processing"/>
    <property type="evidence" value="ECO:0007669"/>
    <property type="project" value="UniProtKB-ARBA"/>
</dbReference>
<evidence type="ECO:0000313" key="10">
    <source>
        <dbReference type="Proteomes" id="UP001233999"/>
    </source>
</evidence>
<keyword evidence="10" id="KW-1185">Reference proteome</keyword>
<dbReference type="PANTHER" id="PTHR24276">
    <property type="entry name" value="POLYSERASE-RELATED"/>
    <property type="match status" value="1"/>
</dbReference>
<name>A0AAD7ZIC2_DIPPU</name>
<dbReference type="GO" id="GO:0004252">
    <property type="term" value="F:serine-type endopeptidase activity"/>
    <property type="evidence" value="ECO:0007669"/>
    <property type="project" value="InterPro"/>
</dbReference>
<dbReference type="InterPro" id="IPR001254">
    <property type="entry name" value="Trypsin_dom"/>
</dbReference>
<keyword evidence="5" id="KW-0378">Hydrolase</keyword>
<comment type="subcellular location">
    <subcellularLocation>
        <location evidence="1">Secreted</location>
    </subcellularLocation>
</comment>
<dbReference type="Proteomes" id="UP001233999">
    <property type="component" value="Unassembled WGS sequence"/>
</dbReference>
<dbReference type="InterPro" id="IPR043504">
    <property type="entry name" value="Peptidase_S1_PA_chymotrypsin"/>
</dbReference>
<dbReference type="AlphaFoldDB" id="A0AAD7ZIC2"/>
<organism evidence="9 10">
    <name type="scientific">Diploptera punctata</name>
    <name type="common">Pacific beetle cockroach</name>
    <dbReference type="NCBI Taxonomy" id="6984"/>
    <lineage>
        <taxon>Eukaryota</taxon>
        <taxon>Metazoa</taxon>
        <taxon>Ecdysozoa</taxon>
        <taxon>Arthropoda</taxon>
        <taxon>Hexapoda</taxon>
        <taxon>Insecta</taxon>
        <taxon>Pterygota</taxon>
        <taxon>Neoptera</taxon>
        <taxon>Polyneoptera</taxon>
        <taxon>Dictyoptera</taxon>
        <taxon>Blattodea</taxon>
        <taxon>Blaberoidea</taxon>
        <taxon>Blaberidae</taxon>
        <taxon>Diplopterinae</taxon>
        <taxon>Diploptera</taxon>
    </lineage>
</organism>
<evidence type="ECO:0000256" key="3">
    <source>
        <dbReference type="ARBA" id="ARBA00022525"/>
    </source>
</evidence>
<reference evidence="9" key="2">
    <citation type="submission" date="2023-05" db="EMBL/GenBank/DDBJ databases">
        <authorList>
            <person name="Fouks B."/>
        </authorList>
    </citation>
    <scope>NUCLEOTIDE SEQUENCE</scope>
    <source>
        <strain evidence="9">Stay&amp;Tobe</strain>
        <tissue evidence="9">Testes</tissue>
    </source>
</reference>
<reference evidence="9" key="1">
    <citation type="journal article" date="2023" name="IScience">
        <title>Live-bearing cockroach genome reveals convergent evolutionary mechanisms linked to viviparity in insects and beyond.</title>
        <authorList>
            <person name="Fouks B."/>
            <person name="Harrison M.C."/>
            <person name="Mikhailova A.A."/>
            <person name="Marchal E."/>
            <person name="English S."/>
            <person name="Carruthers M."/>
            <person name="Jennings E.C."/>
            <person name="Chiamaka E.L."/>
            <person name="Frigard R.A."/>
            <person name="Pippel M."/>
            <person name="Attardo G.M."/>
            <person name="Benoit J.B."/>
            <person name="Bornberg-Bauer E."/>
            <person name="Tobe S.S."/>
        </authorList>
    </citation>
    <scope>NUCLEOTIDE SEQUENCE</scope>
    <source>
        <strain evidence="9">Stay&amp;Tobe</strain>
    </source>
</reference>
<evidence type="ECO:0000256" key="4">
    <source>
        <dbReference type="ARBA" id="ARBA00022670"/>
    </source>
</evidence>
<dbReference type="EMBL" id="JASPKZ010008111">
    <property type="protein sequence ID" value="KAJ9580882.1"/>
    <property type="molecule type" value="Genomic_DNA"/>
</dbReference>
<sequence>FIMRPSLNLDAVDALWSQTDAHKCTENERWLMGTNSIEGGVHSNVDTAHLRIVNGTKAPAGKFPYMISLQYDGSHECGGTILSEKWILTAAHCVYEEVAVAFSVLAGTVNLSTGGVRRSVKRYIIYEQYDPEDNYKNDIALLELESALPLSQANNIQAVKLPQQDATTAANKTATVMGWGHIYTGGPTSEVLLMVDLKTYSDEDCVRLLAGNSHPTNICAGVEGGGKGFCGGDSGGPLIVDGVQVGIVSWSVKPCASPPYPGIYTRVSSYTNWIENRTGLSF</sequence>
<dbReference type="InterPro" id="IPR001314">
    <property type="entry name" value="Peptidase_S1A"/>
</dbReference>
<keyword evidence="6" id="KW-0720">Serine protease</keyword>
<dbReference type="Pfam" id="PF00089">
    <property type="entry name" value="Trypsin"/>
    <property type="match status" value="1"/>
</dbReference>
<dbReference type="GO" id="GO:0005576">
    <property type="term" value="C:extracellular region"/>
    <property type="evidence" value="ECO:0007669"/>
    <property type="project" value="UniProtKB-SubCell"/>
</dbReference>
<evidence type="ECO:0000256" key="1">
    <source>
        <dbReference type="ARBA" id="ARBA00004613"/>
    </source>
</evidence>
<dbReference type="Gene3D" id="2.40.10.10">
    <property type="entry name" value="Trypsin-like serine proteases"/>
    <property type="match status" value="1"/>
</dbReference>
<protein>
    <recommendedName>
        <fullName evidence="8">Peptidase S1 domain-containing protein</fullName>
    </recommendedName>
</protein>